<protein>
    <submittedName>
        <fullName evidence="2">Uncharacterized protein</fullName>
    </submittedName>
</protein>
<keyword evidence="3" id="KW-1185">Reference proteome</keyword>
<dbReference type="Proteomes" id="UP000224854">
    <property type="component" value="Unassembled WGS sequence"/>
</dbReference>
<comment type="caution">
    <text evidence="2">The sequence shown here is derived from an EMBL/GenBank/DDBJ whole genome shotgun (WGS) entry which is preliminary data.</text>
</comment>
<evidence type="ECO:0000313" key="3">
    <source>
        <dbReference type="Proteomes" id="UP000224854"/>
    </source>
</evidence>
<name>A0A2C5ZUH5_9HYPO</name>
<feature type="region of interest" description="Disordered" evidence="1">
    <location>
        <begin position="1"/>
        <end position="89"/>
    </location>
</feature>
<dbReference type="EMBL" id="NJEU01000011">
    <property type="protein sequence ID" value="PHH83483.1"/>
    <property type="molecule type" value="Genomic_DNA"/>
</dbReference>
<accession>A0A2C5ZUH5</accession>
<dbReference type="OrthoDB" id="10476226at2759"/>
<evidence type="ECO:0000313" key="2">
    <source>
        <dbReference type="EMBL" id="PHH83483.1"/>
    </source>
</evidence>
<organism evidence="2 3">
    <name type="scientific">Ophiocordyceps australis</name>
    <dbReference type="NCBI Taxonomy" id="1399860"/>
    <lineage>
        <taxon>Eukaryota</taxon>
        <taxon>Fungi</taxon>
        <taxon>Dikarya</taxon>
        <taxon>Ascomycota</taxon>
        <taxon>Pezizomycotina</taxon>
        <taxon>Sordariomycetes</taxon>
        <taxon>Hypocreomycetidae</taxon>
        <taxon>Hypocreales</taxon>
        <taxon>Ophiocordycipitaceae</taxon>
        <taxon>Ophiocordyceps</taxon>
    </lineage>
</organism>
<gene>
    <name evidence="2" type="ORF">CDD82_442</name>
</gene>
<proteinExistence type="predicted"/>
<sequence length="292" mass="32138">MEGLKVSSKGELSSKKTPGKEMNAEAQKEMAPKAPVKCCPMGGKGSLKKRGCISCPPEGSQYPQTRKGRKKATQSHKPPLKEKPKAAVSTNINSDKDSLKAIRRIQHIQSTETSPGLGQGSRTGLKAWGAAKAVGLGIVLTVAPQIHQGLRDAFEGYQTADNWVLERQREMFGPPQSDIDGNVLKGKFIDTLRDVAERTMPFTLAYTRSRYQSPAGYRDRMDAAEKYEHPKPDLRGICLRVRQEPHSNAKYQAYLESINCADIDLCHHDQMHPPCMRIAAPSNKCGMPVLDG</sequence>
<reference evidence="2 3" key="1">
    <citation type="submission" date="2017-06" db="EMBL/GenBank/DDBJ databases">
        <title>Ant-infecting Ophiocordyceps genomes reveal a high diversity of potential behavioral manipulation genes and a possible major role for enterotoxins.</title>
        <authorList>
            <person name="De Bekker C."/>
            <person name="Evans H.C."/>
            <person name="Brachmann A."/>
            <person name="Hughes D.P."/>
        </authorList>
    </citation>
    <scope>NUCLEOTIDE SEQUENCE [LARGE SCALE GENOMIC DNA]</scope>
    <source>
        <strain evidence="2 3">1348a</strain>
    </source>
</reference>
<feature type="compositionally biased region" description="Basic and acidic residues" evidence="1">
    <location>
        <begin position="12"/>
        <end position="31"/>
    </location>
</feature>
<dbReference type="AlphaFoldDB" id="A0A2C5ZUH5"/>
<evidence type="ECO:0000256" key="1">
    <source>
        <dbReference type="SAM" id="MobiDB-lite"/>
    </source>
</evidence>